<name>A0A314ZHF1_PRUYE</name>
<gene>
    <name evidence="2" type="ORF">Pyn_26218</name>
</gene>
<feature type="domain" description="DCUN1" evidence="1">
    <location>
        <begin position="1"/>
        <end position="56"/>
    </location>
</feature>
<dbReference type="Proteomes" id="UP000250321">
    <property type="component" value="Unassembled WGS sequence"/>
</dbReference>
<protein>
    <submittedName>
        <fullName evidence="2">DCN1-like protein 5 isoform X1</fullName>
    </submittedName>
</protein>
<dbReference type="AlphaFoldDB" id="A0A314ZHF1"/>
<evidence type="ECO:0000313" key="2">
    <source>
        <dbReference type="EMBL" id="PQQ17567.1"/>
    </source>
</evidence>
<dbReference type="InterPro" id="IPR042460">
    <property type="entry name" value="DCN1-like_PONY"/>
</dbReference>
<evidence type="ECO:0000259" key="1">
    <source>
        <dbReference type="PROSITE" id="PS51229"/>
    </source>
</evidence>
<evidence type="ECO:0000313" key="3">
    <source>
        <dbReference type="Proteomes" id="UP000250321"/>
    </source>
</evidence>
<keyword evidence="3" id="KW-1185">Reference proteome</keyword>
<dbReference type="STRING" id="2094558.A0A314ZHF1"/>
<sequence>MADKLCLMASHGYPHGLVLQQEQGMGIIKISFPDLQNYDSDQAWPVIIDNFVEWMRDKQSKFWHPPPVRIHC</sequence>
<dbReference type="Pfam" id="PF03556">
    <property type="entry name" value="Cullin_binding"/>
    <property type="match status" value="1"/>
</dbReference>
<reference evidence="2 3" key="1">
    <citation type="submission" date="2018-02" db="EMBL/GenBank/DDBJ databases">
        <title>Draft genome of wild Prunus yedoensis var. nudiflora.</title>
        <authorList>
            <person name="Baek S."/>
            <person name="Kim J.-H."/>
            <person name="Choi K."/>
            <person name="Kim G.-B."/>
            <person name="Cho A."/>
            <person name="Jang H."/>
            <person name="Shin C.-H."/>
            <person name="Yu H.-J."/>
            <person name="Mun J.-H."/>
        </authorList>
    </citation>
    <scope>NUCLEOTIDE SEQUENCE [LARGE SCALE GENOMIC DNA]</scope>
    <source>
        <strain evidence="3">cv. Jeju island</strain>
        <tissue evidence="2">Leaf</tissue>
    </source>
</reference>
<dbReference type="Gene3D" id="1.10.238.200">
    <property type="entry name" value="Cullin, PONY binding domain"/>
    <property type="match status" value="1"/>
</dbReference>
<organism evidence="2 3">
    <name type="scientific">Prunus yedoensis var. nudiflora</name>
    <dbReference type="NCBI Taxonomy" id="2094558"/>
    <lineage>
        <taxon>Eukaryota</taxon>
        <taxon>Viridiplantae</taxon>
        <taxon>Streptophyta</taxon>
        <taxon>Embryophyta</taxon>
        <taxon>Tracheophyta</taxon>
        <taxon>Spermatophyta</taxon>
        <taxon>Magnoliopsida</taxon>
        <taxon>eudicotyledons</taxon>
        <taxon>Gunneridae</taxon>
        <taxon>Pentapetalae</taxon>
        <taxon>rosids</taxon>
        <taxon>fabids</taxon>
        <taxon>Rosales</taxon>
        <taxon>Rosaceae</taxon>
        <taxon>Amygdaloideae</taxon>
        <taxon>Amygdaleae</taxon>
        <taxon>Prunus</taxon>
    </lineage>
</organism>
<proteinExistence type="predicted"/>
<dbReference type="InterPro" id="IPR005176">
    <property type="entry name" value="PONY_dom"/>
</dbReference>
<comment type="caution">
    <text evidence="2">The sequence shown here is derived from an EMBL/GenBank/DDBJ whole genome shotgun (WGS) entry which is preliminary data.</text>
</comment>
<dbReference type="PROSITE" id="PS51229">
    <property type="entry name" value="DCUN1"/>
    <property type="match status" value="1"/>
</dbReference>
<accession>A0A314ZHF1</accession>
<dbReference type="EMBL" id="PJQY01000144">
    <property type="protein sequence ID" value="PQQ17567.1"/>
    <property type="molecule type" value="Genomic_DNA"/>
</dbReference>
<dbReference type="OrthoDB" id="286637at2759"/>